<protein>
    <submittedName>
        <fullName evidence="1">Uncharacterized protein</fullName>
    </submittedName>
</protein>
<comment type="caution">
    <text evidence="1">The sequence shown here is derived from an EMBL/GenBank/DDBJ whole genome shotgun (WGS) entry which is preliminary data.</text>
</comment>
<dbReference type="Proteomes" id="UP000216454">
    <property type="component" value="Unassembled WGS sequence"/>
</dbReference>
<proteinExistence type="predicted"/>
<keyword evidence="2" id="KW-1185">Reference proteome</keyword>
<name>A0A261ERH8_9BIFI</name>
<accession>A0A261ERH8</accession>
<reference evidence="1 2" key="1">
    <citation type="journal article" date="2017" name="BMC Genomics">
        <title>Comparative genomic and phylogenomic analyses of the Bifidobacteriaceae family.</title>
        <authorList>
            <person name="Lugli G.A."/>
            <person name="Milani C."/>
            <person name="Turroni F."/>
            <person name="Duranti S."/>
            <person name="Mancabelli L."/>
            <person name="Mangifesta M."/>
            <person name="Ferrario C."/>
            <person name="Modesto M."/>
            <person name="Mattarelli P."/>
            <person name="Jiri K."/>
            <person name="van Sinderen D."/>
            <person name="Ventura M."/>
        </authorList>
    </citation>
    <scope>NUCLEOTIDE SEQUENCE [LARGE SCALE GENOMIC DNA]</scope>
    <source>
        <strain evidence="1 2">DSM 24744</strain>
    </source>
</reference>
<organism evidence="1 2">
    <name type="scientific">Pseudoscardovia suis</name>
    <dbReference type="NCBI Taxonomy" id="987063"/>
    <lineage>
        <taxon>Bacteria</taxon>
        <taxon>Bacillati</taxon>
        <taxon>Actinomycetota</taxon>
        <taxon>Actinomycetes</taxon>
        <taxon>Bifidobacteriales</taxon>
        <taxon>Bifidobacteriaceae</taxon>
        <taxon>Pseudoscardovia</taxon>
    </lineage>
</organism>
<dbReference type="AlphaFoldDB" id="A0A261ERH8"/>
<gene>
    <name evidence="1" type="ORF">PSSU_1275</name>
</gene>
<evidence type="ECO:0000313" key="2">
    <source>
        <dbReference type="Proteomes" id="UP000216454"/>
    </source>
</evidence>
<sequence>MVRQVMMVSHVTIQVTATAVRPRIGVNKNQPLFLSHSAIESYNVWA</sequence>
<evidence type="ECO:0000313" key="1">
    <source>
        <dbReference type="EMBL" id="OZG49451.1"/>
    </source>
</evidence>
<dbReference type="EMBL" id="MWWQ01000014">
    <property type="protein sequence ID" value="OZG49451.1"/>
    <property type="molecule type" value="Genomic_DNA"/>
</dbReference>